<dbReference type="Proteomes" id="UP000076449">
    <property type="component" value="Chromosome II"/>
</dbReference>
<evidence type="ECO:0000256" key="8">
    <source>
        <dbReference type="ARBA" id="ARBA00030685"/>
    </source>
</evidence>
<evidence type="ECO:0000256" key="2">
    <source>
        <dbReference type="ARBA" id="ARBA00004735"/>
    </source>
</evidence>
<accession>A0A167UXV5</accession>
<evidence type="ECO:0000256" key="7">
    <source>
        <dbReference type="ARBA" id="ARBA00023244"/>
    </source>
</evidence>
<dbReference type="Gene3D" id="3.40.190.10">
    <property type="entry name" value="Periplasmic binding protein-like II"/>
    <property type="match status" value="1"/>
</dbReference>
<dbReference type="SUPFAM" id="SSF54782">
    <property type="entry name" value="Porphobilinogen deaminase (hydroxymethylbilane synthase), C-terminal domain"/>
    <property type="match status" value="1"/>
</dbReference>
<dbReference type="Gene3D" id="3.30.160.40">
    <property type="entry name" value="Porphobilinogen deaminase, C-terminal domain"/>
    <property type="match status" value="1"/>
</dbReference>
<sequence>MSLDMNGCSEPQQNSSSGEEEVVIFGCRKSELALVQTRSVTSVLGQALASSPTFQIATGSAVGDADKQTPFAVLSKQTGGSDIGKSLWTNDLELSLVAGKIHCLVHSLKDMPTTLPPRCLLGAVPEREDCSDAVCIRSDLEFTSIDQLPPGSIVGTSSSRRKALIRRNWPHLEVVECRGNVIFPYAVGQGALGVEVSTDRPDILELVRHVDHKPSRWRGMAERAMLRSLQGGCSSPIGVQSLLEPVKKEHNGLTEDSQQGRDDGSGGTLSLRAMVLHIEGTSEIVAEDVASVRCDEEAEQLGVSVANMLLTKGARDLMQKQF</sequence>
<name>A0A167UXV5_PENCH</name>
<evidence type="ECO:0000256" key="9">
    <source>
        <dbReference type="ARBA" id="ARBA00033064"/>
    </source>
</evidence>
<dbReference type="PANTHER" id="PTHR11557">
    <property type="entry name" value="PORPHOBILINOGEN DEAMINASE"/>
    <property type="match status" value="1"/>
</dbReference>
<reference evidence="12" key="1">
    <citation type="journal article" date="2014" name="Genome Announc.">
        <title>Complete sequencing and chromosome-scale genome assembly of the industrial progenitor strain P2niaD18 from the penicillin producer Penicillium chrysogenum.</title>
        <authorList>
            <person name="Specht T."/>
            <person name="Dahlmann T.A."/>
            <person name="Zadra I."/>
            <person name="Kurnsteiner H."/>
            <person name="Kuck U."/>
        </authorList>
    </citation>
    <scope>NUCLEOTIDE SEQUENCE [LARGE SCALE GENOMIC DNA]</scope>
    <source>
        <strain evidence="12">P2niaD18</strain>
    </source>
</reference>
<dbReference type="PIRSF" id="PIRSF001438">
    <property type="entry name" value="4pyrrol_synth_OHMeBilane_synth"/>
    <property type="match status" value="1"/>
</dbReference>
<comment type="cofactor">
    <cofactor evidence="1">
        <name>dipyrromethane</name>
        <dbReference type="ChEBI" id="CHEBI:60342"/>
    </cofactor>
</comment>
<dbReference type="InterPro" id="IPR022419">
    <property type="entry name" value="Porphobilin_deaminase_cofac_BS"/>
</dbReference>
<keyword evidence="7" id="KW-0627">Porphyrin biosynthesis</keyword>
<organism evidence="12">
    <name type="scientific">Penicillium chrysogenum</name>
    <name type="common">Penicillium notatum</name>
    <dbReference type="NCBI Taxonomy" id="5076"/>
    <lineage>
        <taxon>Eukaryota</taxon>
        <taxon>Fungi</taxon>
        <taxon>Dikarya</taxon>
        <taxon>Ascomycota</taxon>
        <taxon>Pezizomycotina</taxon>
        <taxon>Eurotiomycetes</taxon>
        <taxon>Eurotiomycetidae</taxon>
        <taxon>Eurotiales</taxon>
        <taxon>Aspergillaceae</taxon>
        <taxon>Penicillium</taxon>
        <taxon>Penicillium chrysogenum species complex</taxon>
    </lineage>
</organism>
<dbReference type="InterPro" id="IPR036803">
    <property type="entry name" value="Porphobilinogen_deaminase_C_sf"/>
</dbReference>
<evidence type="ECO:0000256" key="6">
    <source>
        <dbReference type="ARBA" id="ARBA00023133"/>
    </source>
</evidence>
<dbReference type="GO" id="GO:0006782">
    <property type="term" value="P:protoporphyrinogen IX biosynthetic process"/>
    <property type="evidence" value="ECO:0007669"/>
    <property type="project" value="UniProtKB-UniPathway"/>
</dbReference>
<keyword evidence="6" id="KW-0350">Heme biosynthesis</keyword>
<evidence type="ECO:0000256" key="4">
    <source>
        <dbReference type="ARBA" id="ARBA00012655"/>
    </source>
</evidence>
<proteinExistence type="inferred from homology"/>
<dbReference type="InterPro" id="IPR022417">
    <property type="entry name" value="Porphobilin_deaminase_N"/>
</dbReference>
<dbReference type="InterPro" id="IPR000860">
    <property type="entry name" value="HemC"/>
</dbReference>
<protein>
    <recommendedName>
        <fullName evidence="4">hydroxymethylbilane synthase</fullName>
        <ecNumber evidence="4">2.5.1.61</ecNumber>
    </recommendedName>
    <alternativeName>
        <fullName evidence="9">Hydroxymethylbilane synthase</fullName>
    </alternativeName>
    <alternativeName>
        <fullName evidence="8">Pre-uroporphyrinogen synthase</fullName>
    </alternativeName>
</protein>
<evidence type="ECO:0000259" key="10">
    <source>
        <dbReference type="Pfam" id="PF01379"/>
    </source>
</evidence>
<dbReference type="PRINTS" id="PR00151">
    <property type="entry name" value="PORPHBDMNASE"/>
</dbReference>
<dbReference type="Pfam" id="PF03900">
    <property type="entry name" value="Porphobil_deamC"/>
    <property type="match status" value="1"/>
</dbReference>
<feature type="domain" description="Porphobilinogen deaminase N-terminal" evidence="10">
    <location>
        <begin position="25"/>
        <end position="181"/>
    </location>
</feature>
<dbReference type="SUPFAM" id="SSF53850">
    <property type="entry name" value="Periplasmic binding protein-like II"/>
    <property type="match status" value="1"/>
</dbReference>
<keyword evidence="5" id="KW-0808">Transferase</keyword>
<comment type="similarity">
    <text evidence="3">Belongs to the HMBS family.</text>
</comment>
<dbReference type="PROSITE" id="PS00533">
    <property type="entry name" value="PORPHOBILINOGEN_DEAM"/>
    <property type="match status" value="1"/>
</dbReference>
<feature type="domain" description="Porphobilinogen deaminase C-terminal" evidence="11">
    <location>
        <begin position="220"/>
        <end position="310"/>
    </location>
</feature>
<dbReference type="EMBL" id="CM002799">
    <property type="protein sequence ID" value="KZN89778.1"/>
    <property type="molecule type" value="Genomic_DNA"/>
</dbReference>
<dbReference type="PANTHER" id="PTHR11557:SF0">
    <property type="entry name" value="PORPHOBILINOGEN DEAMINASE"/>
    <property type="match status" value="1"/>
</dbReference>
<dbReference type="GO" id="GO:0005737">
    <property type="term" value="C:cytoplasm"/>
    <property type="evidence" value="ECO:0007669"/>
    <property type="project" value="TreeGrafter"/>
</dbReference>
<dbReference type="Pfam" id="PF01379">
    <property type="entry name" value="Porphobil_deam"/>
    <property type="match status" value="1"/>
</dbReference>
<gene>
    <name evidence="12" type="ORF">EN45_084140</name>
</gene>
<evidence type="ECO:0000256" key="3">
    <source>
        <dbReference type="ARBA" id="ARBA00005638"/>
    </source>
</evidence>
<evidence type="ECO:0000256" key="5">
    <source>
        <dbReference type="ARBA" id="ARBA00022679"/>
    </source>
</evidence>
<dbReference type="AlphaFoldDB" id="A0A167UXV5"/>
<evidence type="ECO:0000259" key="11">
    <source>
        <dbReference type="Pfam" id="PF03900"/>
    </source>
</evidence>
<dbReference type="UniPathway" id="UPA00251">
    <property type="reaction ID" value="UER00319"/>
</dbReference>
<evidence type="ECO:0000256" key="1">
    <source>
        <dbReference type="ARBA" id="ARBA00001916"/>
    </source>
</evidence>
<dbReference type="GO" id="GO:0004418">
    <property type="term" value="F:hydroxymethylbilane synthase activity"/>
    <property type="evidence" value="ECO:0007669"/>
    <property type="project" value="UniProtKB-EC"/>
</dbReference>
<dbReference type="InterPro" id="IPR022418">
    <property type="entry name" value="Porphobilinogen_deaminase_C"/>
</dbReference>
<comment type="pathway">
    <text evidence="2">Porphyrin-containing compound metabolism; protoporphyrin-IX biosynthesis; coproporphyrinogen-III from 5-aminolevulinate: step 2/4.</text>
</comment>
<dbReference type="EC" id="2.5.1.61" evidence="4"/>
<evidence type="ECO:0000313" key="12">
    <source>
        <dbReference type="EMBL" id="KZN89778.1"/>
    </source>
</evidence>